<dbReference type="InParanoid" id="A0A1Q3BXY8"/>
<sequence length="111" mass="12756">MEAERESISEWVSSNLGRRVLGDIEREVLRLEEGFSKFKQFFVLFSNATIVSPTTRLEASPELIFSLLESDKIRQKIGAKHTLDCLINGVKKYENKWLTGLILFLLPRTVI</sequence>
<dbReference type="EMBL" id="BDDD01001039">
    <property type="protein sequence ID" value="GAV72742.1"/>
    <property type="molecule type" value="Genomic_DNA"/>
</dbReference>
<organism evidence="1 2">
    <name type="scientific">Cephalotus follicularis</name>
    <name type="common">Albany pitcher plant</name>
    <dbReference type="NCBI Taxonomy" id="3775"/>
    <lineage>
        <taxon>Eukaryota</taxon>
        <taxon>Viridiplantae</taxon>
        <taxon>Streptophyta</taxon>
        <taxon>Embryophyta</taxon>
        <taxon>Tracheophyta</taxon>
        <taxon>Spermatophyta</taxon>
        <taxon>Magnoliopsida</taxon>
        <taxon>eudicotyledons</taxon>
        <taxon>Gunneridae</taxon>
        <taxon>Pentapetalae</taxon>
        <taxon>rosids</taxon>
        <taxon>fabids</taxon>
        <taxon>Oxalidales</taxon>
        <taxon>Cephalotaceae</taxon>
        <taxon>Cephalotus</taxon>
    </lineage>
</organism>
<evidence type="ECO:0000313" key="1">
    <source>
        <dbReference type="EMBL" id="GAV72742.1"/>
    </source>
</evidence>
<reference evidence="2" key="1">
    <citation type="submission" date="2016-04" db="EMBL/GenBank/DDBJ databases">
        <title>Cephalotus genome sequencing.</title>
        <authorList>
            <person name="Fukushima K."/>
            <person name="Hasebe M."/>
            <person name="Fang X."/>
        </authorList>
    </citation>
    <scope>NUCLEOTIDE SEQUENCE [LARGE SCALE GENOMIC DNA]</scope>
    <source>
        <strain evidence="2">cv. St1</strain>
    </source>
</reference>
<proteinExistence type="predicted"/>
<name>A0A1Q3BXY8_CEPFO</name>
<comment type="caution">
    <text evidence="1">The sequence shown here is derived from an EMBL/GenBank/DDBJ whole genome shotgun (WGS) entry which is preliminary data.</text>
</comment>
<accession>A0A1Q3BXY8</accession>
<evidence type="ECO:0000313" key="2">
    <source>
        <dbReference type="Proteomes" id="UP000187406"/>
    </source>
</evidence>
<dbReference type="AlphaFoldDB" id="A0A1Q3BXY8"/>
<keyword evidence="2" id="KW-1185">Reference proteome</keyword>
<gene>
    <name evidence="1" type="ORF">CFOL_v3_16230</name>
</gene>
<dbReference type="Proteomes" id="UP000187406">
    <property type="component" value="Unassembled WGS sequence"/>
</dbReference>
<protein>
    <submittedName>
        <fullName evidence="1">Uncharacterized protein</fullName>
    </submittedName>
</protein>